<gene>
    <name evidence="2" type="primary">tpfX</name>
    <name evidence="2" type="ordered locus">Dda3937_00980</name>
</gene>
<dbReference type="STRING" id="198628.Dda3937_00980"/>
<dbReference type="PANTHER" id="PTHR48094:SF12">
    <property type="entry name" value="PARKINSON DISEASE PROTEIN 7 HOMOLOG"/>
    <property type="match status" value="1"/>
</dbReference>
<name>E0SMI5_DICD3</name>
<dbReference type="Proteomes" id="UP000006859">
    <property type="component" value="Chromosome"/>
</dbReference>
<dbReference type="HOGENOM" id="CLU_000445_44_2_6"/>
<proteinExistence type="predicted"/>
<dbReference type="SUPFAM" id="SSF52317">
    <property type="entry name" value="Class I glutamine amidotransferase-like"/>
    <property type="match status" value="1"/>
</dbReference>
<organism evidence="2 3">
    <name type="scientific">Dickeya dadantii (strain 3937)</name>
    <name type="common">Erwinia chrysanthemi (strain 3937)</name>
    <dbReference type="NCBI Taxonomy" id="198628"/>
    <lineage>
        <taxon>Bacteria</taxon>
        <taxon>Pseudomonadati</taxon>
        <taxon>Pseudomonadota</taxon>
        <taxon>Gammaproteobacteria</taxon>
        <taxon>Enterobacterales</taxon>
        <taxon>Pectobacteriaceae</taxon>
        <taxon>Dickeya</taxon>
    </lineage>
</organism>
<evidence type="ECO:0000259" key="1">
    <source>
        <dbReference type="Pfam" id="PF01965"/>
    </source>
</evidence>
<dbReference type="InterPro" id="IPR029062">
    <property type="entry name" value="Class_I_gatase-like"/>
</dbReference>
<evidence type="ECO:0000313" key="2">
    <source>
        <dbReference type="EMBL" id="ADN00624.1"/>
    </source>
</evidence>
<evidence type="ECO:0000313" key="3">
    <source>
        <dbReference type="Proteomes" id="UP000006859"/>
    </source>
</evidence>
<dbReference type="Pfam" id="PF01965">
    <property type="entry name" value="DJ-1_PfpI"/>
    <property type="match status" value="1"/>
</dbReference>
<dbReference type="AlphaFoldDB" id="E0SMI5"/>
<dbReference type="PANTHER" id="PTHR48094">
    <property type="entry name" value="PROTEIN/NUCLEIC ACID DEGLYCASE DJ-1-RELATED"/>
    <property type="match status" value="1"/>
</dbReference>
<accession>E0SMI5</accession>
<protein>
    <submittedName>
        <fullName evidence="2">ThiJ/PfpI-family thiamine biogenesis protein</fullName>
    </submittedName>
</protein>
<dbReference type="CDD" id="cd03135">
    <property type="entry name" value="GATase1_DJ-1"/>
    <property type="match status" value="1"/>
</dbReference>
<dbReference type="eggNOG" id="COG0693">
    <property type="taxonomic scope" value="Bacteria"/>
</dbReference>
<dbReference type="EMBL" id="CP002038">
    <property type="protein sequence ID" value="ADN00624.1"/>
    <property type="molecule type" value="Genomic_DNA"/>
</dbReference>
<dbReference type="GO" id="GO:0005737">
    <property type="term" value="C:cytoplasm"/>
    <property type="evidence" value="ECO:0007669"/>
    <property type="project" value="TreeGrafter"/>
</dbReference>
<keyword evidence="3" id="KW-1185">Reference proteome</keyword>
<sequence>MLSSAPQMFLPLMIAGDTMAKNVAILLAPGFEEAEAIMVIDVLHRTKLDVTLLSCHDRLELHSYHNIRMFADALLERNMDRLFDAVVIPGGPQGTVNLAANPLVTEFIRRHDEAGKLICPLCSAAARVLGGNQLLKGRRYVCSGDLWKDVTDGVYVDQKVVEDGNLLSGKGLGVAFDFAFTLASRLSEDRDDVNFQVEHIYYDYWRVPA</sequence>
<feature type="domain" description="DJ-1/PfpI" evidence="1">
    <location>
        <begin position="21"/>
        <end position="183"/>
    </location>
</feature>
<dbReference type="Gene3D" id="3.40.50.880">
    <property type="match status" value="1"/>
</dbReference>
<reference evidence="2 3" key="1">
    <citation type="journal article" date="2011" name="J. Bacteriol.">
        <title>Genome sequence of the plant-pathogenic bacterium Dickeya dadantii 3937.</title>
        <authorList>
            <person name="Glasner J.D."/>
            <person name="Yang C.H."/>
            <person name="Reverchon S."/>
            <person name="Hugouvieux-Cotte-Pattat N."/>
            <person name="Condemine G."/>
            <person name="Bohin J.P."/>
            <person name="Van Gijsegem F."/>
            <person name="Yang S."/>
            <person name="Franza T."/>
            <person name="Expert D."/>
            <person name="Plunkett G. III"/>
            <person name="San Francisco M.J."/>
            <person name="Charkowski A.O."/>
            <person name="Py B."/>
            <person name="Bell K."/>
            <person name="Rauscher L."/>
            <person name="Rodriguez-Palenzuela P."/>
            <person name="Toussaint A."/>
            <person name="Holeva M.C."/>
            <person name="He S.Y."/>
            <person name="Douet V."/>
            <person name="Boccara M."/>
            <person name="Blanco C."/>
            <person name="Toth I."/>
            <person name="Anderson B.D."/>
            <person name="Biehl B.S."/>
            <person name="Mau B."/>
            <person name="Flynn S.M."/>
            <person name="Barras F."/>
            <person name="Lindeberg M."/>
            <person name="Birch P.R."/>
            <person name="Tsuyumu S."/>
            <person name="Shi X."/>
            <person name="Hibbing M."/>
            <person name="Yap M.N."/>
            <person name="Carpentier M."/>
            <person name="Dassa E."/>
            <person name="Umehara M."/>
            <person name="Kim J.F."/>
            <person name="Rusch M."/>
            <person name="Soni P."/>
            <person name="Mayhew G.F."/>
            <person name="Fouts D.E."/>
            <person name="Gill S.R."/>
            <person name="Blattner F.R."/>
            <person name="Keen N.T."/>
            <person name="Perna N.T."/>
        </authorList>
    </citation>
    <scope>NUCLEOTIDE SEQUENCE [LARGE SCALE GENOMIC DNA]</scope>
    <source>
        <strain evidence="2 3">3937</strain>
    </source>
</reference>
<dbReference type="InterPro" id="IPR002818">
    <property type="entry name" value="DJ-1/PfpI"/>
</dbReference>
<dbReference type="InterPro" id="IPR050325">
    <property type="entry name" value="Prot/Nucl_acid_deglycase"/>
</dbReference>
<dbReference type="KEGG" id="ddd:Dda3937_00980"/>